<dbReference type="PANTHER" id="PTHR42718:SF9">
    <property type="entry name" value="MAJOR FACILITATOR SUPERFAMILY MULTIDRUG TRANSPORTER MFSC"/>
    <property type="match status" value="1"/>
</dbReference>
<evidence type="ECO:0000313" key="9">
    <source>
        <dbReference type="EMBL" id="RYV52473.1"/>
    </source>
</evidence>
<evidence type="ECO:0000256" key="7">
    <source>
        <dbReference type="SAM" id="Phobius"/>
    </source>
</evidence>
<dbReference type="RefSeq" id="WP_130101213.1">
    <property type="nucleotide sequence ID" value="NZ_SDWW01000005.1"/>
</dbReference>
<sequence>MPDPAVTAERVGPAPRSPATGRRAPWRAYLVWGTAVLAYMVAILDRSSLGVAGLEAGERFGASASVLSLFVVVQLVVYAGLQLPVGLMLDRVGPRRLIATGAVLMAIGQLTMALVTTIGPALGARALVGAGDALTFVSVLRLVPSWFPPRQVPLLTQLTGILGQFGQVAAAVPLVLLLHGPGWPSAFGSAAVLGLVMVIIVLVVVRDAPAAGRRRPAALPARASLAPRPSALRATLSEPGTWLGYWTHFVAQFSNIVIVLLWGFPFLVEGQGRTTAEASALFTINVVSAIVAGPLIGEFTARWPARRMHLVLGVAFAIAAAWLAVLVPSGPRPLWVLTVFMVVVAVGGPTSLVGFDFARSHNPPERLGTATGLINAGGFVAALGTMLGIGLVLDAVGADPGGAYSLDAYRLALSVVAIPWGIGVVGLSLGARSDRKHRAARAHAAQAAESMA</sequence>
<dbReference type="InterPro" id="IPR020846">
    <property type="entry name" value="MFS_dom"/>
</dbReference>
<dbReference type="CDD" id="cd06174">
    <property type="entry name" value="MFS"/>
    <property type="match status" value="1"/>
</dbReference>
<feature type="transmembrane region" description="Helical" evidence="7">
    <location>
        <begin position="276"/>
        <end position="296"/>
    </location>
</feature>
<dbReference type="InterPro" id="IPR011701">
    <property type="entry name" value="MFS"/>
</dbReference>
<dbReference type="OrthoDB" id="4332123at2"/>
<feature type="transmembrane region" description="Helical" evidence="7">
    <location>
        <begin position="242"/>
        <end position="264"/>
    </location>
</feature>
<dbReference type="Proteomes" id="UP000293764">
    <property type="component" value="Unassembled WGS sequence"/>
</dbReference>
<keyword evidence="2" id="KW-0813">Transport</keyword>
<feature type="transmembrane region" description="Helical" evidence="7">
    <location>
        <begin position="334"/>
        <end position="355"/>
    </location>
</feature>
<feature type="transmembrane region" description="Helical" evidence="7">
    <location>
        <begin position="97"/>
        <end position="118"/>
    </location>
</feature>
<comment type="subcellular location">
    <subcellularLocation>
        <location evidence="1">Cell membrane</location>
        <topology evidence="1">Multi-pass membrane protein</topology>
    </subcellularLocation>
</comment>
<feature type="region of interest" description="Disordered" evidence="6">
    <location>
        <begin position="1"/>
        <end position="20"/>
    </location>
</feature>
<feature type="transmembrane region" description="Helical" evidence="7">
    <location>
        <begin position="185"/>
        <end position="205"/>
    </location>
</feature>
<proteinExistence type="predicted"/>
<keyword evidence="4 7" id="KW-1133">Transmembrane helix</keyword>
<evidence type="ECO:0000256" key="4">
    <source>
        <dbReference type="ARBA" id="ARBA00022989"/>
    </source>
</evidence>
<dbReference type="GO" id="GO:0022857">
    <property type="term" value="F:transmembrane transporter activity"/>
    <property type="evidence" value="ECO:0007669"/>
    <property type="project" value="InterPro"/>
</dbReference>
<dbReference type="Gene3D" id="1.20.1250.20">
    <property type="entry name" value="MFS general substrate transporter like domains"/>
    <property type="match status" value="2"/>
</dbReference>
<evidence type="ECO:0000256" key="3">
    <source>
        <dbReference type="ARBA" id="ARBA00022692"/>
    </source>
</evidence>
<dbReference type="SUPFAM" id="SSF103473">
    <property type="entry name" value="MFS general substrate transporter"/>
    <property type="match status" value="1"/>
</dbReference>
<feature type="transmembrane region" description="Helical" evidence="7">
    <location>
        <begin position="26"/>
        <end position="44"/>
    </location>
</feature>
<feature type="domain" description="Major facilitator superfamily (MFS) profile" evidence="8">
    <location>
        <begin position="31"/>
        <end position="435"/>
    </location>
</feature>
<protein>
    <submittedName>
        <fullName evidence="9">MFS transporter</fullName>
    </submittedName>
</protein>
<dbReference type="GO" id="GO:0005886">
    <property type="term" value="C:plasma membrane"/>
    <property type="evidence" value="ECO:0007669"/>
    <property type="project" value="UniProtKB-SubCell"/>
</dbReference>
<feature type="transmembrane region" description="Helical" evidence="7">
    <location>
        <begin position="367"/>
        <end position="391"/>
    </location>
</feature>
<organism evidence="9 10">
    <name type="scientific">Pengzhenrongella frigida</name>
    <dbReference type="NCBI Taxonomy" id="1259133"/>
    <lineage>
        <taxon>Bacteria</taxon>
        <taxon>Bacillati</taxon>
        <taxon>Actinomycetota</taxon>
        <taxon>Actinomycetes</taxon>
        <taxon>Micrococcales</taxon>
        <taxon>Pengzhenrongella</taxon>
    </lineage>
</organism>
<feature type="transmembrane region" description="Helical" evidence="7">
    <location>
        <begin position="64"/>
        <end position="85"/>
    </location>
</feature>
<evidence type="ECO:0000259" key="8">
    <source>
        <dbReference type="PROSITE" id="PS50850"/>
    </source>
</evidence>
<dbReference type="AlphaFoldDB" id="A0A4Q5N4Y3"/>
<accession>A0A4Q5N4Y3</accession>
<keyword evidence="5 7" id="KW-0472">Membrane</keyword>
<comment type="caution">
    <text evidence="9">The sequence shown here is derived from an EMBL/GenBank/DDBJ whole genome shotgun (WGS) entry which is preliminary data.</text>
</comment>
<reference evidence="9 10" key="1">
    <citation type="submission" date="2019-01" db="EMBL/GenBank/DDBJ databases">
        <title>Novel species of Cellulomonas.</title>
        <authorList>
            <person name="Liu Q."/>
            <person name="Xin Y.-H."/>
        </authorList>
    </citation>
    <scope>NUCLEOTIDE SEQUENCE [LARGE SCALE GENOMIC DNA]</scope>
    <source>
        <strain evidence="9 10">HLT2-17</strain>
    </source>
</reference>
<keyword evidence="10" id="KW-1185">Reference proteome</keyword>
<dbReference type="EMBL" id="SDWW01000005">
    <property type="protein sequence ID" value="RYV52473.1"/>
    <property type="molecule type" value="Genomic_DNA"/>
</dbReference>
<feature type="transmembrane region" description="Helical" evidence="7">
    <location>
        <begin position="308"/>
        <end position="328"/>
    </location>
</feature>
<feature type="transmembrane region" description="Helical" evidence="7">
    <location>
        <begin position="411"/>
        <end position="431"/>
    </location>
</feature>
<dbReference type="PROSITE" id="PS50850">
    <property type="entry name" value="MFS"/>
    <property type="match status" value="1"/>
</dbReference>
<evidence type="ECO:0000256" key="2">
    <source>
        <dbReference type="ARBA" id="ARBA00022448"/>
    </source>
</evidence>
<dbReference type="PANTHER" id="PTHR42718">
    <property type="entry name" value="MAJOR FACILITATOR SUPERFAMILY MULTIDRUG TRANSPORTER MFSC"/>
    <property type="match status" value="1"/>
</dbReference>
<evidence type="ECO:0000313" key="10">
    <source>
        <dbReference type="Proteomes" id="UP000293764"/>
    </source>
</evidence>
<gene>
    <name evidence="9" type="ORF">EUA98_03150</name>
</gene>
<dbReference type="InterPro" id="IPR036259">
    <property type="entry name" value="MFS_trans_sf"/>
</dbReference>
<name>A0A4Q5N4Y3_9MICO</name>
<evidence type="ECO:0000256" key="1">
    <source>
        <dbReference type="ARBA" id="ARBA00004651"/>
    </source>
</evidence>
<dbReference type="Pfam" id="PF07690">
    <property type="entry name" value="MFS_1"/>
    <property type="match status" value="1"/>
</dbReference>
<keyword evidence="3 7" id="KW-0812">Transmembrane</keyword>
<evidence type="ECO:0000256" key="6">
    <source>
        <dbReference type="SAM" id="MobiDB-lite"/>
    </source>
</evidence>
<evidence type="ECO:0000256" key="5">
    <source>
        <dbReference type="ARBA" id="ARBA00023136"/>
    </source>
</evidence>